<dbReference type="EMBL" id="CM055739">
    <property type="protein sequence ID" value="KAJ8004372.1"/>
    <property type="molecule type" value="Genomic_DNA"/>
</dbReference>
<reference evidence="1" key="1">
    <citation type="submission" date="2021-05" db="EMBL/GenBank/DDBJ databases">
        <authorList>
            <person name="Pan Q."/>
            <person name="Jouanno E."/>
            <person name="Zahm M."/>
            <person name="Klopp C."/>
            <person name="Cabau C."/>
            <person name="Louis A."/>
            <person name="Berthelot C."/>
            <person name="Parey E."/>
            <person name="Roest Crollius H."/>
            <person name="Montfort J."/>
            <person name="Robinson-Rechavi M."/>
            <person name="Bouchez O."/>
            <person name="Lampietro C."/>
            <person name="Lopez Roques C."/>
            <person name="Donnadieu C."/>
            <person name="Postlethwait J."/>
            <person name="Bobe J."/>
            <person name="Dillon D."/>
            <person name="Chandos A."/>
            <person name="von Hippel F."/>
            <person name="Guiguen Y."/>
        </authorList>
    </citation>
    <scope>NUCLEOTIDE SEQUENCE</scope>
    <source>
        <strain evidence="1">YG-Jan2019</strain>
    </source>
</reference>
<dbReference type="Proteomes" id="UP001157502">
    <property type="component" value="Chromosome 12"/>
</dbReference>
<keyword evidence="2" id="KW-1185">Reference proteome</keyword>
<sequence>MLISNFGDAVWKSVYVVDCVDFSYVFAIVCNKSQKSSEKRSTKPTNAGSLT</sequence>
<evidence type="ECO:0000313" key="2">
    <source>
        <dbReference type="Proteomes" id="UP001157502"/>
    </source>
</evidence>
<gene>
    <name evidence="1" type="ORF">DPEC_G00158510</name>
</gene>
<proteinExistence type="predicted"/>
<accession>A0ACC2GLE5</accession>
<evidence type="ECO:0000313" key="1">
    <source>
        <dbReference type="EMBL" id="KAJ8004372.1"/>
    </source>
</evidence>
<name>A0ACC2GLE5_DALPE</name>
<organism evidence="1 2">
    <name type="scientific">Dallia pectoralis</name>
    <name type="common">Alaska blackfish</name>
    <dbReference type="NCBI Taxonomy" id="75939"/>
    <lineage>
        <taxon>Eukaryota</taxon>
        <taxon>Metazoa</taxon>
        <taxon>Chordata</taxon>
        <taxon>Craniata</taxon>
        <taxon>Vertebrata</taxon>
        <taxon>Euteleostomi</taxon>
        <taxon>Actinopterygii</taxon>
        <taxon>Neopterygii</taxon>
        <taxon>Teleostei</taxon>
        <taxon>Protacanthopterygii</taxon>
        <taxon>Esociformes</taxon>
        <taxon>Umbridae</taxon>
        <taxon>Dallia</taxon>
    </lineage>
</organism>
<protein>
    <submittedName>
        <fullName evidence="1">Uncharacterized protein</fullName>
    </submittedName>
</protein>
<comment type="caution">
    <text evidence="1">The sequence shown here is derived from an EMBL/GenBank/DDBJ whole genome shotgun (WGS) entry which is preliminary data.</text>
</comment>